<name>A0A8S5P1N8_9CAUD</name>
<dbReference type="InterPro" id="IPR011604">
    <property type="entry name" value="PDDEXK-like_dom_sf"/>
</dbReference>
<dbReference type="Pfam" id="PF09588">
    <property type="entry name" value="YqaJ"/>
    <property type="match status" value="1"/>
</dbReference>
<dbReference type="InterPro" id="IPR017482">
    <property type="entry name" value="Lambda-type_endonuclease"/>
</dbReference>
<dbReference type="InterPro" id="IPR051703">
    <property type="entry name" value="NF-kappa-B_Signaling_Reg"/>
</dbReference>
<reference evidence="2" key="1">
    <citation type="journal article" date="2021" name="Proc. Natl. Acad. Sci. U.S.A.">
        <title>A Catalog of Tens of Thousands of Viruses from Human Metagenomes Reveals Hidden Associations with Chronic Diseases.</title>
        <authorList>
            <person name="Tisza M.J."/>
            <person name="Buck C.B."/>
        </authorList>
    </citation>
    <scope>NUCLEOTIDE SEQUENCE</scope>
    <source>
        <strain evidence="2">CtXVO17</strain>
    </source>
</reference>
<dbReference type="Gene3D" id="3.90.320.10">
    <property type="match status" value="1"/>
</dbReference>
<evidence type="ECO:0000313" key="2">
    <source>
        <dbReference type="EMBL" id="DAE01007.1"/>
    </source>
</evidence>
<dbReference type="EMBL" id="BK015316">
    <property type="protein sequence ID" value="DAE01007.1"/>
    <property type="molecule type" value="Genomic_DNA"/>
</dbReference>
<dbReference type="NCBIfam" id="TIGR03033">
    <property type="entry name" value="phage_rel_nuc"/>
    <property type="match status" value="1"/>
</dbReference>
<dbReference type="PANTHER" id="PTHR46609:SF6">
    <property type="entry name" value="EXONUCLEASE, PHAGE-TYPE_RECB, C-TERMINAL DOMAIN-CONTAINING PROTEIN-RELATED"/>
    <property type="match status" value="1"/>
</dbReference>
<proteinExistence type="predicted"/>
<feature type="domain" description="YqaJ viral recombinase" evidence="1">
    <location>
        <begin position="12"/>
        <end position="154"/>
    </location>
</feature>
<dbReference type="InterPro" id="IPR011335">
    <property type="entry name" value="Restrct_endonuc-II-like"/>
</dbReference>
<accession>A0A8S5P1N8</accession>
<sequence length="216" mass="25554">MVTMQVLPNREDWLKHRTKIGGSDASAILGKNPYKTNVELWKDKAFHLMPEDISDKPYVKYGIQAEPHLRALFSLDFPEKKVFYEENNMWTNDKYPFAHASLDGWFEDPDGKKGILEIKTTNILNSSQRRNWKDHYIPENYYVQVLHYLMVTEFDYVVIAAQLKSVFDGYVTKQTIYETVYRNEKEEEIAYLADEERKFWTCVEDMKAPHVKLPEI</sequence>
<dbReference type="SUPFAM" id="SSF52980">
    <property type="entry name" value="Restriction endonuclease-like"/>
    <property type="match status" value="1"/>
</dbReference>
<dbReference type="InterPro" id="IPR019080">
    <property type="entry name" value="YqaJ_viral_recombinase"/>
</dbReference>
<dbReference type="GO" id="GO:0004527">
    <property type="term" value="F:exonuclease activity"/>
    <property type="evidence" value="ECO:0007669"/>
    <property type="project" value="UniProtKB-KW"/>
</dbReference>
<dbReference type="PANTHER" id="PTHR46609">
    <property type="entry name" value="EXONUCLEASE, PHAGE-TYPE/RECB, C-TERMINAL DOMAIN-CONTAINING PROTEIN"/>
    <property type="match status" value="1"/>
</dbReference>
<protein>
    <submittedName>
        <fullName evidence="2">Exonuclease</fullName>
    </submittedName>
</protein>
<keyword evidence="2" id="KW-0378">Hydrolase</keyword>
<keyword evidence="2" id="KW-0269">Exonuclease</keyword>
<keyword evidence="2" id="KW-0540">Nuclease</keyword>
<evidence type="ECO:0000259" key="1">
    <source>
        <dbReference type="Pfam" id="PF09588"/>
    </source>
</evidence>
<organism evidence="2">
    <name type="scientific">Myoviridae sp. ctXVO17</name>
    <dbReference type="NCBI Taxonomy" id="2825121"/>
    <lineage>
        <taxon>Viruses</taxon>
        <taxon>Duplodnaviria</taxon>
        <taxon>Heunggongvirae</taxon>
        <taxon>Uroviricota</taxon>
        <taxon>Caudoviricetes</taxon>
    </lineage>
</organism>